<dbReference type="EMBL" id="JAHXZJ010000374">
    <property type="protein sequence ID" value="KAH0561901.1"/>
    <property type="molecule type" value="Genomic_DNA"/>
</dbReference>
<comment type="caution">
    <text evidence="2">The sequence shown here is derived from an EMBL/GenBank/DDBJ whole genome shotgun (WGS) entry which is preliminary data.</text>
</comment>
<evidence type="ECO:0000313" key="2">
    <source>
        <dbReference type="EMBL" id="KAH0561901.1"/>
    </source>
</evidence>
<dbReference type="AlphaFoldDB" id="A0AAV7IZM1"/>
<name>A0AAV7IZM1_COTGL</name>
<organism evidence="2 3">
    <name type="scientific">Cotesia glomerata</name>
    <name type="common">Lepidopteran parasitic wasp</name>
    <name type="synonym">Apanteles glomeratus</name>
    <dbReference type="NCBI Taxonomy" id="32391"/>
    <lineage>
        <taxon>Eukaryota</taxon>
        <taxon>Metazoa</taxon>
        <taxon>Ecdysozoa</taxon>
        <taxon>Arthropoda</taxon>
        <taxon>Hexapoda</taxon>
        <taxon>Insecta</taxon>
        <taxon>Pterygota</taxon>
        <taxon>Neoptera</taxon>
        <taxon>Endopterygota</taxon>
        <taxon>Hymenoptera</taxon>
        <taxon>Apocrita</taxon>
        <taxon>Ichneumonoidea</taxon>
        <taxon>Braconidae</taxon>
        <taxon>Microgastrinae</taxon>
        <taxon>Cotesia</taxon>
    </lineage>
</organism>
<accession>A0AAV7IZM1</accession>
<evidence type="ECO:0000313" key="3">
    <source>
        <dbReference type="Proteomes" id="UP000826195"/>
    </source>
</evidence>
<proteinExistence type="predicted"/>
<feature type="region of interest" description="Disordered" evidence="1">
    <location>
        <begin position="1"/>
        <end position="31"/>
    </location>
</feature>
<sequence length="101" mass="11694">MECTRVRFRGSIYEGEDPNSSQQEEKKEEETLLDRIPDSSFLGEFLYKANAGTARWGSNLFVCLTFQVGGTSLLRYTIIHRPYIYPYSKNDENDENDLNDV</sequence>
<keyword evidence="3" id="KW-1185">Reference proteome</keyword>
<protein>
    <submittedName>
        <fullName evidence="2">Uncharacterized protein</fullName>
    </submittedName>
</protein>
<dbReference type="Proteomes" id="UP000826195">
    <property type="component" value="Unassembled WGS sequence"/>
</dbReference>
<evidence type="ECO:0000256" key="1">
    <source>
        <dbReference type="SAM" id="MobiDB-lite"/>
    </source>
</evidence>
<reference evidence="2 3" key="1">
    <citation type="journal article" date="2021" name="J. Hered.">
        <title>A chromosome-level genome assembly of the parasitoid wasp, Cotesia glomerata (Hymenoptera: Braconidae).</title>
        <authorList>
            <person name="Pinto B.J."/>
            <person name="Weis J.J."/>
            <person name="Gamble T."/>
            <person name="Ode P.J."/>
            <person name="Paul R."/>
            <person name="Zaspel J.M."/>
        </authorList>
    </citation>
    <scope>NUCLEOTIDE SEQUENCE [LARGE SCALE GENOMIC DNA]</scope>
    <source>
        <strain evidence="2">CgM1</strain>
    </source>
</reference>
<gene>
    <name evidence="2" type="ORF">KQX54_020003</name>
</gene>